<protein>
    <submittedName>
        <fullName evidence="5">Ubiquitin-like domain-containing protein</fullName>
    </submittedName>
</protein>
<evidence type="ECO:0000256" key="1">
    <source>
        <dbReference type="SAM" id="Coils"/>
    </source>
</evidence>
<feature type="domain" description="Ubiquitin-like" evidence="3">
    <location>
        <begin position="56"/>
        <end position="129"/>
    </location>
</feature>
<dbReference type="Pfam" id="PF06862">
    <property type="entry name" value="Utp25_C"/>
    <property type="match status" value="1"/>
</dbReference>
<dbReference type="AlphaFoldDB" id="A0A914M797"/>
<dbReference type="Proteomes" id="UP000887563">
    <property type="component" value="Unplaced"/>
</dbReference>
<feature type="region of interest" description="Disordered" evidence="2">
    <location>
        <begin position="719"/>
        <end position="754"/>
    </location>
</feature>
<dbReference type="InterPro" id="IPR000626">
    <property type="entry name" value="Ubiquitin-like_dom"/>
</dbReference>
<organism evidence="4 5">
    <name type="scientific">Meloidogyne incognita</name>
    <name type="common">Southern root-knot nematode worm</name>
    <name type="synonym">Oxyuris incognita</name>
    <dbReference type="NCBI Taxonomy" id="6306"/>
    <lineage>
        <taxon>Eukaryota</taxon>
        <taxon>Metazoa</taxon>
        <taxon>Ecdysozoa</taxon>
        <taxon>Nematoda</taxon>
        <taxon>Chromadorea</taxon>
        <taxon>Rhabditida</taxon>
        <taxon>Tylenchina</taxon>
        <taxon>Tylenchomorpha</taxon>
        <taxon>Tylenchoidea</taxon>
        <taxon>Meloidogynidae</taxon>
        <taxon>Meloidogyninae</taxon>
        <taxon>Meloidogyne</taxon>
        <taxon>Meloidogyne incognita group</taxon>
    </lineage>
</organism>
<dbReference type="Pfam" id="PF00240">
    <property type="entry name" value="ubiquitin"/>
    <property type="match status" value="1"/>
</dbReference>
<accession>A0A914M797</accession>
<dbReference type="InterPro" id="IPR029071">
    <property type="entry name" value="Ubiquitin-like_domsf"/>
</dbReference>
<feature type="region of interest" description="Disordered" evidence="2">
    <location>
        <begin position="376"/>
        <end position="405"/>
    </location>
</feature>
<evidence type="ECO:0000256" key="2">
    <source>
        <dbReference type="SAM" id="MobiDB-lite"/>
    </source>
</evidence>
<dbReference type="PROSITE" id="PS50053">
    <property type="entry name" value="UBIQUITIN_2"/>
    <property type="match status" value="1"/>
</dbReference>
<dbReference type="PANTHER" id="PTHR10666">
    <property type="entry name" value="UBIQUITIN"/>
    <property type="match status" value="1"/>
</dbReference>
<feature type="region of interest" description="Disordered" evidence="2">
    <location>
        <begin position="243"/>
        <end position="269"/>
    </location>
</feature>
<dbReference type="PRINTS" id="PR00348">
    <property type="entry name" value="UBIQUITIN"/>
</dbReference>
<evidence type="ECO:0000313" key="5">
    <source>
        <dbReference type="WBParaSite" id="Minc3s01082g20541"/>
    </source>
</evidence>
<feature type="region of interest" description="Disordered" evidence="2">
    <location>
        <begin position="570"/>
        <end position="596"/>
    </location>
</feature>
<feature type="coiled-coil region" evidence="1">
    <location>
        <begin position="619"/>
        <end position="646"/>
    </location>
</feature>
<proteinExistence type="predicted"/>
<dbReference type="InterPro" id="IPR019956">
    <property type="entry name" value="Ubiquitin_dom"/>
</dbReference>
<evidence type="ECO:0000313" key="4">
    <source>
        <dbReference type="Proteomes" id="UP000887563"/>
    </source>
</evidence>
<dbReference type="Gene3D" id="3.10.20.90">
    <property type="entry name" value="Phosphatidylinositol 3-kinase Catalytic Subunit, Chain A, domain 1"/>
    <property type="match status" value="1"/>
</dbReference>
<dbReference type="WBParaSite" id="Minc3s01082g20541">
    <property type="protein sequence ID" value="Minc3s01082g20541"/>
    <property type="gene ID" value="Minc3s01082g20541"/>
</dbReference>
<feature type="compositionally biased region" description="Basic and acidic residues" evidence="2">
    <location>
        <begin position="744"/>
        <end position="754"/>
    </location>
</feature>
<dbReference type="InterPro" id="IPR053939">
    <property type="entry name" value="UTP25_C"/>
</dbReference>
<dbReference type="SMART" id="SM00213">
    <property type="entry name" value="UBQ"/>
    <property type="match status" value="1"/>
</dbReference>
<keyword evidence="1" id="KW-0175">Coiled coil</keyword>
<evidence type="ECO:0000259" key="3">
    <source>
        <dbReference type="PROSITE" id="PS50053"/>
    </source>
</evidence>
<feature type="compositionally biased region" description="Polar residues" evidence="2">
    <location>
        <begin position="731"/>
        <end position="740"/>
    </location>
</feature>
<keyword evidence="4" id="KW-1185">Reference proteome</keyword>
<reference evidence="5" key="1">
    <citation type="submission" date="2022-11" db="UniProtKB">
        <authorList>
            <consortium name="WormBaseParasite"/>
        </authorList>
    </citation>
    <scope>IDENTIFICATION</scope>
</reference>
<name>A0A914M797_MELIC</name>
<sequence>MRGFGFFFRYQIKGIRSLLLYQPPINPEFYPEFLQMSATQQKNNFENQEKNKLLFIQIFVKIINGKIITIHAYIFDTIKIVKKRIQDKEGIPDFGLIFAGKQLNDGKTLTDYNIKNDSTLHMVLRLLGGVGKKRKYKSEEAKCPSGECSVKLHFVKKILAIKQYICRRCKNESVPEFLISWKTTSGRGGPASWTTLSDFKLGSTLFNAIRKDLLKKIYCVCAECDAKGKIRFYQTLEDGERGLDTREEEGIPPDQQQRPQKKRNVKAREVEASETIKDPIRVDTDQQNKKKTKPIVFEDEASDTIENTDVVATDVLNVFYNIDDINMIVPEFKLGSTLFNAIRKDLLKKIYCVCAECDAKGKIRFYQTLEDGERGLDTREEEGIPPDQQQRPQKKRNVKAREVEASETIKDPIRVDTDQQNKKKTKPIVFEDEASDTIENTDVVATDVLNVSENIDDINMIVPETPAREIDVCTNQLEDGRTLADHDNCAKRGNKELNSQFEEVGCSSTNVNPTTVLMSIHDGGKMPFKISNTLLLNKITSANDQSTSDINKKKRTEEIILEFEASDTNGVQISSKETEQLNRGNNGEENEGNDVDDNHIQLVEETILDDNFIENDLPYDDFEAIKRTLKANNKNVEENVQDVNQDQVQSCSSMSLQETPVLINYISSEIGQNGNFSFLNTKKLYDPTSSLYYTKSAFVPSPSPSSSTFSIIDRSINGRHSEPIRHAPNVQRPTQSNSVPNFKKRSEMTQDERKMDNKLRAHRRFFKEKNLI</sequence>
<dbReference type="InterPro" id="IPR050158">
    <property type="entry name" value="Ubiquitin_ubiquitin-like"/>
</dbReference>
<dbReference type="SUPFAM" id="SSF54236">
    <property type="entry name" value="Ubiquitin-like"/>
    <property type="match status" value="1"/>
</dbReference>